<dbReference type="PANTHER" id="PTHR47481:SF28">
    <property type="entry name" value="RETROTRANSPOSON COPIA-LIKE N-TERMINAL DOMAIN-CONTAINING PROTEIN"/>
    <property type="match status" value="1"/>
</dbReference>
<evidence type="ECO:0000256" key="1">
    <source>
        <dbReference type="SAM" id="MobiDB-lite"/>
    </source>
</evidence>
<reference evidence="2" key="1">
    <citation type="submission" date="2018-02" db="EMBL/GenBank/DDBJ databases">
        <authorList>
            <person name="Cohen D.B."/>
            <person name="Kent A.D."/>
        </authorList>
    </citation>
    <scope>NUCLEOTIDE SEQUENCE</scope>
</reference>
<dbReference type="Pfam" id="PF14223">
    <property type="entry name" value="Retrotran_gag_2"/>
    <property type="match status" value="1"/>
</dbReference>
<name>A0A2N9GQM9_FAGSY</name>
<feature type="compositionally biased region" description="Low complexity" evidence="1">
    <location>
        <begin position="9"/>
        <end position="19"/>
    </location>
</feature>
<feature type="compositionally biased region" description="Polar residues" evidence="1">
    <location>
        <begin position="258"/>
        <end position="267"/>
    </location>
</feature>
<sequence>MVSKPMAFTTSSNTSHTTNPPLHTSFQAPLLLLSNMSNLMSVKLDSTKFIVWKHQLSSILKAYSMIDFVDGTIQSPSRFLTDTKGNFTTTVNPEFQLWNTRDQALLTLINSTLSPSILSMVVGQNFALSMWKTLEQMFTSTSRANVLNLKIELHNLKKGSDFVSSYLQKVKNTRDKFIDVGTLIDKEEMLHIILKGLPRDYRAFCSAIRTRNEPVSFEEIMVLLQTKEQSLAESFDSGKDLNSMAMFASATSNNRNTNFQSSFYVNSNQNRGRGKNNNQRERGGRFNSNNQYPQSNAFTQGNAQFSQNFQGKSDGRHPTAKLAAMASTSNAFQTQTGETWLTDTGATDHLTSNLGNLTVQTPYKGNDQVAVGNGQSIPINNVGTRFTFGEGSLQGFE</sequence>
<feature type="region of interest" description="Disordered" evidence="1">
    <location>
        <begin position="258"/>
        <end position="298"/>
    </location>
</feature>
<feature type="region of interest" description="Disordered" evidence="1">
    <location>
        <begin position="1"/>
        <end position="20"/>
    </location>
</feature>
<protein>
    <submittedName>
        <fullName evidence="2">Uncharacterized protein</fullName>
    </submittedName>
</protein>
<feature type="compositionally biased region" description="Polar residues" evidence="1">
    <location>
        <begin position="286"/>
        <end position="298"/>
    </location>
</feature>
<dbReference type="AlphaFoldDB" id="A0A2N9GQM9"/>
<organism evidence="2">
    <name type="scientific">Fagus sylvatica</name>
    <name type="common">Beechnut</name>
    <dbReference type="NCBI Taxonomy" id="28930"/>
    <lineage>
        <taxon>Eukaryota</taxon>
        <taxon>Viridiplantae</taxon>
        <taxon>Streptophyta</taxon>
        <taxon>Embryophyta</taxon>
        <taxon>Tracheophyta</taxon>
        <taxon>Spermatophyta</taxon>
        <taxon>Magnoliopsida</taxon>
        <taxon>eudicotyledons</taxon>
        <taxon>Gunneridae</taxon>
        <taxon>Pentapetalae</taxon>
        <taxon>rosids</taxon>
        <taxon>fabids</taxon>
        <taxon>Fagales</taxon>
        <taxon>Fagaceae</taxon>
        <taxon>Fagus</taxon>
    </lineage>
</organism>
<evidence type="ECO:0000313" key="2">
    <source>
        <dbReference type="EMBL" id="SPD01719.1"/>
    </source>
</evidence>
<proteinExistence type="predicted"/>
<dbReference type="PANTHER" id="PTHR47481">
    <property type="match status" value="1"/>
</dbReference>
<feature type="compositionally biased region" description="Low complexity" evidence="1">
    <location>
        <begin position="268"/>
        <end position="277"/>
    </location>
</feature>
<gene>
    <name evidence="2" type="ORF">FSB_LOCUS29601</name>
</gene>
<accession>A0A2N9GQM9</accession>
<dbReference type="EMBL" id="OIVN01002224">
    <property type="protein sequence ID" value="SPD01719.1"/>
    <property type="molecule type" value="Genomic_DNA"/>
</dbReference>